<comment type="subcellular location">
    <subcellularLocation>
        <location evidence="1">Membrane</location>
    </subcellularLocation>
</comment>
<sequence length="187" mass="20456">MPKESNLPNQYTDDYGYNQDGDTDNLTGGYDQSTDRVPTTDYGCFKQTSDNADTSLLKKQSICVPARNNVRSLSLPVTGARPMYGNVGRNTNVVLDEPVSSSVVFIRPPNYLGLSILTLCCFWPFGLVAIIYAIGSTNASDNMNITKARSDGQMAKNFCIAAIVCGVILYTVIGIIISHYAQVQYDR</sequence>
<feature type="compositionally biased region" description="Polar residues" evidence="6">
    <location>
        <begin position="24"/>
        <end position="34"/>
    </location>
</feature>
<evidence type="ECO:0000313" key="8">
    <source>
        <dbReference type="EMBL" id="KAK6172221.1"/>
    </source>
</evidence>
<evidence type="ECO:0000256" key="5">
    <source>
        <dbReference type="ARBA" id="ARBA00023136"/>
    </source>
</evidence>
<accession>A0AAN8J9X1</accession>
<proteinExistence type="inferred from homology"/>
<organism evidence="8 9">
    <name type="scientific">Patella caerulea</name>
    <name type="common">Rayed Mediterranean limpet</name>
    <dbReference type="NCBI Taxonomy" id="87958"/>
    <lineage>
        <taxon>Eukaryota</taxon>
        <taxon>Metazoa</taxon>
        <taxon>Spiralia</taxon>
        <taxon>Lophotrochozoa</taxon>
        <taxon>Mollusca</taxon>
        <taxon>Gastropoda</taxon>
        <taxon>Patellogastropoda</taxon>
        <taxon>Patelloidea</taxon>
        <taxon>Patellidae</taxon>
        <taxon>Patella</taxon>
    </lineage>
</organism>
<feature type="compositionally biased region" description="Polar residues" evidence="6">
    <location>
        <begin position="1"/>
        <end position="12"/>
    </location>
</feature>
<dbReference type="Proteomes" id="UP001347796">
    <property type="component" value="Unassembled WGS sequence"/>
</dbReference>
<gene>
    <name evidence="8" type="ORF">SNE40_015932</name>
</gene>
<keyword evidence="5 7" id="KW-0472">Membrane</keyword>
<dbReference type="GO" id="GO:0016020">
    <property type="term" value="C:membrane"/>
    <property type="evidence" value="ECO:0007669"/>
    <property type="project" value="UniProtKB-SubCell"/>
</dbReference>
<name>A0AAN8J9X1_PATCE</name>
<evidence type="ECO:0000256" key="4">
    <source>
        <dbReference type="ARBA" id="ARBA00022989"/>
    </source>
</evidence>
<protein>
    <submittedName>
        <fullName evidence="8">Uncharacterized protein</fullName>
    </submittedName>
</protein>
<reference evidence="8 9" key="1">
    <citation type="submission" date="2024-01" db="EMBL/GenBank/DDBJ databases">
        <title>The genome of the rayed Mediterranean limpet Patella caerulea (Linnaeus, 1758).</title>
        <authorList>
            <person name="Anh-Thu Weber A."/>
            <person name="Halstead-Nussloch G."/>
        </authorList>
    </citation>
    <scope>NUCLEOTIDE SEQUENCE [LARGE SCALE GENOMIC DNA]</scope>
    <source>
        <strain evidence="8">AATW-2023a</strain>
        <tissue evidence="8">Whole specimen</tissue>
    </source>
</reference>
<evidence type="ECO:0000256" key="1">
    <source>
        <dbReference type="ARBA" id="ARBA00004370"/>
    </source>
</evidence>
<keyword evidence="3 7" id="KW-0812">Transmembrane</keyword>
<dbReference type="Pfam" id="PF04505">
    <property type="entry name" value="CD225"/>
    <property type="match status" value="1"/>
</dbReference>
<evidence type="ECO:0000256" key="6">
    <source>
        <dbReference type="SAM" id="MobiDB-lite"/>
    </source>
</evidence>
<dbReference type="EMBL" id="JAZGQO010000011">
    <property type="protein sequence ID" value="KAK6172221.1"/>
    <property type="molecule type" value="Genomic_DNA"/>
</dbReference>
<keyword evidence="4 7" id="KW-1133">Transmembrane helix</keyword>
<comment type="caution">
    <text evidence="8">The sequence shown here is derived from an EMBL/GenBank/DDBJ whole genome shotgun (WGS) entry which is preliminary data.</text>
</comment>
<dbReference type="InterPro" id="IPR007593">
    <property type="entry name" value="CD225/Dispanin_fam"/>
</dbReference>
<evidence type="ECO:0000313" key="9">
    <source>
        <dbReference type="Proteomes" id="UP001347796"/>
    </source>
</evidence>
<dbReference type="AlphaFoldDB" id="A0AAN8J9X1"/>
<dbReference type="PANTHER" id="PTHR14948">
    <property type="entry name" value="NG5"/>
    <property type="match status" value="1"/>
</dbReference>
<evidence type="ECO:0000256" key="7">
    <source>
        <dbReference type="SAM" id="Phobius"/>
    </source>
</evidence>
<comment type="similarity">
    <text evidence="2">Belongs to the CD225/Dispanin family.</text>
</comment>
<evidence type="ECO:0000256" key="2">
    <source>
        <dbReference type="ARBA" id="ARBA00006843"/>
    </source>
</evidence>
<evidence type="ECO:0000256" key="3">
    <source>
        <dbReference type="ARBA" id="ARBA00022692"/>
    </source>
</evidence>
<feature type="region of interest" description="Disordered" evidence="6">
    <location>
        <begin position="1"/>
        <end position="34"/>
    </location>
</feature>
<feature type="transmembrane region" description="Helical" evidence="7">
    <location>
        <begin position="155"/>
        <end position="181"/>
    </location>
</feature>
<dbReference type="PANTHER" id="PTHR14948:SF25">
    <property type="entry name" value="DUF4190 DOMAIN-CONTAINING PROTEIN"/>
    <property type="match status" value="1"/>
</dbReference>
<feature type="transmembrane region" description="Helical" evidence="7">
    <location>
        <begin position="111"/>
        <end position="134"/>
    </location>
</feature>
<dbReference type="InterPro" id="IPR051423">
    <property type="entry name" value="CD225/Dispanin"/>
</dbReference>
<keyword evidence="9" id="KW-1185">Reference proteome</keyword>